<dbReference type="RefSeq" id="WP_160793848.1">
    <property type="nucleotide sequence ID" value="NZ_CANMWR010000025.1"/>
</dbReference>
<evidence type="ECO:0000256" key="6">
    <source>
        <dbReference type="PROSITE-ProRule" id="PRU00433"/>
    </source>
</evidence>
<dbReference type="GO" id="GO:0009055">
    <property type="term" value="F:electron transfer activity"/>
    <property type="evidence" value="ECO:0007669"/>
    <property type="project" value="InterPro"/>
</dbReference>
<dbReference type="AlphaFoldDB" id="A0A6L7HU74"/>
<evidence type="ECO:0000256" key="4">
    <source>
        <dbReference type="ARBA" id="ARBA00022982"/>
    </source>
</evidence>
<keyword evidence="1" id="KW-0813">Transport</keyword>
<dbReference type="EMBL" id="WRPA01000002">
    <property type="protein sequence ID" value="MXR67872.1"/>
    <property type="molecule type" value="Genomic_DNA"/>
</dbReference>
<dbReference type="Proteomes" id="UP000474778">
    <property type="component" value="Unassembled WGS sequence"/>
</dbReference>
<keyword evidence="2 6" id="KW-0349">Heme</keyword>
<dbReference type="PANTHER" id="PTHR33751">
    <property type="entry name" value="CBB3-TYPE CYTOCHROME C OXIDASE SUBUNIT FIXP"/>
    <property type="match status" value="1"/>
</dbReference>
<keyword evidence="5 6" id="KW-0408">Iron</keyword>
<evidence type="ECO:0000256" key="3">
    <source>
        <dbReference type="ARBA" id="ARBA00022723"/>
    </source>
</evidence>
<dbReference type="InterPro" id="IPR050597">
    <property type="entry name" value="Cytochrome_c_Oxidase_Subunit"/>
</dbReference>
<evidence type="ECO:0000313" key="10">
    <source>
        <dbReference type="Proteomes" id="UP000474778"/>
    </source>
</evidence>
<protein>
    <submittedName>
        <fullName evidence="9">C-type cytochrome</fullName>
    </submittedName>
</protein>
<reference evidence="9 10" key="1">
    <citation type="submission" date="2019-12" db="EMBL/GenBank/DDBJ databases">
        <title>Shewanella insulae sp. nov., isolated from a tidal flat.</title>
        <authorList>
            <person name="Yoon J.-H."/>
        </authorList>
    </citation>
    <scope>NUCLEOTIDE SEQUENCE [LARGE SCALE GENOMIC DNA]</scope>
    <source>
        <strain evidence="9 10">JBTF-M18</strain>
    </source>
</reference>
<keyword evidence="4" id="KW-0249">Electron transport</keyword>
<dbReference type="GO" id="GO:0046872">
    <property type="term" value="F:metal ion binding"/>
    <property type="evidence" value="ECO:0007669"/>
    <property type="project" value="UniProtKB-KW"/>
</dbReference>
<organism evidence="9 10">
    <name type="scientific">Shewanella insulae</name>
    <dbReference type="NCBI Taxonomy" id="2681496"/>
    <lineage>
        <taxon>Bacteria</taxon>
        <taxon>Pseudomonadati</taxon>
        <taxon>Pseudomonadota</taxon>
        <taxon>Gammaproteobacteria</taxon>
        <taxon>Alteromonadales</taxon>
        <taxon>Shewanellaceae</taxon>
        <taxon>Shewanella</taxon>
    </lineage>
</organism>
<comment type="caution">
    <text evidence="9">The sequence shown here is derived from an EMBL/GenBank/DDBJ whole genome shotgun (WGS) entry which is preliminary data.</text>
</comment>
<dbReference type="InterPro" id="IPR036909">
    <property type="entry name" value="Cyt_c-like_dom_sf"/>
</dbReference>
<dbReference type="GO" id="GO:0020037">
    <property type="term" value="F:heme binding"/>
    <property type="evidence" value="ECO:0007669"/>
    <property type="project" value="InterPro"/>
</dbReference>
<dbReference type="PROSITE" id="PS51007">
    <property type="entry name" value="CYTC"/>
    <property type="match status" value="1"/>
</dbReference>
<evidence type="ECO:0000256" key="1">
    <source>
        <dbReference type="ARBA" id="ARBA00022448"/>
    </source>
</evidence>
<gene>
    <name evidence="9" type="ORF">GNT65_04190</name>
</gene>
<evidence type="ECO:0000256" key="7">
    <source>
        <dbReference type="SAM" id="SignalP"/>
    </source>
</evidence>
<name>A0A6L7HU74_9GAMM</name>
<feature type="signal peptide" evidence="7">
    <location>
        <begin position="1"/>
        <end position="19"/>
    </location>
</feature>
<keyword evidence="10" id="KW-1185">Reference proteome</keyword>
<sequence length="98" mass="10444">MKKIALIALASLFSLAAQAGDIEAGKAKSMLCAACHGADGISLAPIYPNLKGQKAQYIEKQLKAFKEGTRQDPVMAPMAMPLTDEDIANLAAYYESLK</sequence>
<dbReference type="PANTHER" id="PTHR33751:SF9">
    <property type="entry name" value="CYTOCHROME C4"/>
    <property type="match status" value="1"/>
</dbReference>
<dbReference type="SUPFAM" id="SSF46626">
    <property type="entry name" value="Cytochrome c"/>
    <property type="match status" value="1"/>
</dbReference>
<dbReference type="Pfam" id="PF00034">
    <property type="entry name" value="Cytochrom_C"/>
    <property type="match status" value="1"/>
</dbReference>
<evidence type="ECO:0000313" key="9">
    <source>
        <dbReference type="EMBL" id="MXR67872.1"/>
    </source>
</evidence>
<evidence type="ECO:0000256" key="5">
    <source>
        <dbReference type="ARBA" id="ARBA00023004"/>
    </source>
</evidence>
<evidence type="ECO:0000256" key="2">
    <source>
        <dbReference type="ARBA" id="ARBA00022617"/>
    </source>
</evidence>
<dbReference type="InterPro" id="IPR009056">
    <property type="entry name" value="Cyt_c-like_dom"/>
</dbReference>
<feature type="chain" id="PRO_5027083411" evidence="7">
    <location>
        <begin position="20"/>
        <end position="98"/>
    </location>
</feature>
<evidence type="ECO:0000259" key="8">
    <source>
        <dbReference type="PROSITE" id="PS51007"/>
    </source>
</evidence>
<feature type="domain" description="Cytochrome c" evidence="8">
    <location>
        <begin position="20"/>
        <end position="98"/>
    </location>
</feature>
<accession>A0A6L7HU74</accession>
<keyword evidence="7" id="KW-0732">Signal</keyword>
<dbReference type="Gene3D" id="1.10.760.10">
    <property type="entry name" value="Cytochrome c-like domain"/>
    <property type="match status" value="1"/>
</dbReference>
<keyword evidence="3 6" id="KW-0479">Metal-binding</keyword>
<proteinExistence type="predicted"/>